<dbReference type="AlphaFoldDB" id="A0A0P8E3P1"/>
<gene>
    <name evidence="1" type="ORF">MPEBLZ_00248</name>
</gene>
<dbReference type="Proteomes" id="UP000050360">
    <property type="component" value="Unassembled WGS sequence"/>
</dbReference>
<reference evidence="1 2" key="1">
    <citation type="submission" date="2015-09" db="EMBL/GenBank/DDBJ databases">
        <title>A metagenomics-based metabolic model of nitrate-dependent anaerobic oxidation of methane by Methanoperedens-like archaea.</title>
        <authorList>
            <person name="Arshad A."/>
            <person name="Speth D.R."/>
            <person name="De Graaf R.M."/>
            <person name="Op Den Camp H.J."/>
            <person name="Jetten M.S."/>
            <person name="Welte C.U."/>
        </authorList>
    </citation>
    <scope>NUCLEOTIDE SEQUENCE [LARGE SCALE GENOMIC DNA]</scope>
</reference>
<name>A0A0P8E3P1_9EURY</name>
<comment type="caution">
    <text evidence="1">The sequence shown here is derived from an EMBL/GenBank/DDBJ whole genome shotgun (WGS) entry which is preliminary data.</text>
</comment>
<proteinExistence type="predicted"/>
<evidence type="ECO:0000313" key="1">
    <source>
        <dbReference type="EMBL" id="KPQ45165.1"/>
    </source>
</evidence>
<evidence type="ECO:0000313" key="2">
    <source>
        <dbReference type="Proteomes" id="UP000050360"/>
    </source>
</evidence>
<sequence>MGSMNQQLAYKLLAAFLVFTMLGSVFAYFFTGPRDDTTQETNTPDTDLGKYDPGLWTVNEPFYSISDSLKMTPPGAEVAYYVDLESMTPQMIQWTRSESTMIGGLIQEVDTKLYKSNATKLYYAGIREGNNNSLLLLSTMATPNNDFDYIVLPDTNILVRQEQDLFGMYNIMGTPAIFAQPQTAVNVLEIIYGQNKTNTSYDQYEGLISKVEPAPFQIVNSNITFARQFYFGIGIVNGSYERTTAYLDANSTVLRKLDQSKVNSTQKGFEQYQVNQSGNYTIVKIISPELFTVLNEETS</sequence>
<organism evidence="1 2">
    <name type="scientific">Candidatus Methanoperedens nitratireducens</name>
    <dbReference type="NCBI Taxonomy" id="1392998"/>
    <lineage>
        <taxon>Archaea</taxon>
        <taxon>Methanobacteriati</taxon>
        <taxon>Methanobacteriota</taxon>
        <taxon>Stenosarchaea group</taxon>
        <taxon>Methanomicrobia</taxon>
        <taxon>Methanosarcinales</taxon>
        <taxon>ANME-2 cluster</taxon>
        <taxon>Candidatus Methanoperedentaceae</taxon>
        <taxon>Candidatus Methanoperedens</taxon>
    </lineage>
</organism>
<protein>
    <submittedName>
        <fullName evidence="1">Uncharacterized protein</fullName>
    </submittedName>
</protein>
<dbReference type="EMBL" id="LKCM01000019">
    <property type="protein sequence ID" value="KPQ45165.1"/>
    <property type="molecule type" value="Genomic_DNA"/>
</dbReference>
<accession>A0A0P8E3P1</accession>